<organism evidence="2">
    <name type="scientific">Oryza barthii</name>
    <dbReference type="NCBI Taxonomy" id="65489"/>
    <lineage>
        <taxon>Eukaryota</taxon>
        <taxon>Viridiplantae</taxon>
        <taxon>Streptophyta</taxon>
        <taxon>Embryophyta</taxon>
        <taxon>Tracheophyta</taxon>
        <taxon>Spermatophyta</taxon>
        <taxon>Magnoliopsida</taxon>
        <taxon>Liliopsida</taxon>
        <taxon>Poales</taxon>
        <taxon>Poaceae</taxon>
        <taxon>BOP clade</taxon>
        <taxon>Oryzoideae</taxon>
        <taxon>Oryzeae</taxon>
        <taxon>Oryzinae</taxon>
        <taxon>Oryza</taxon>
    </lineage>
</organism>
<dbReference type="HOGENOM" id="CLU_2444319_0_0_1"/>
<dbReference type="PaxDb" id="65489-OBART11G14780.1"/>
<accession>A0A0D3HM84</accession>
<dbReference type="Proteomes" id="UP000026960">
    <property type="component" value="Chromosome 11"/>
</dbReference>
<reference evidence="2" key="1">
    <citation type="journal article" date="2009" name="Rice">
        <title>De Novo Next Generation Sequencing of Plant Genomes.</title>
        <authorList>
            <person name="Rounsley S."/>
            <person name="Marri P.R."/>
            <person name="Yu Y."/>
            <person name="He R."/>
            <person name="Sisneros N."/>
            <person name="Goicoechea J.L."/>
            <person name="Lee S.J."/>
            <person name="Angelova A."/>
            <person name="Kudrna D."/>
            <person name="Luo M."/>
            <person name="Affourtit J."/>
            <person name="Desany B."/>
            <person name="Knight J."/>
            <person name="Niazi F."/>
            <person name="Egholm M."/>
            <person name="Wing R.A."/>
        </authorList>
    </citation>
    <scope>NUCLEOTIDE SEQUENCE [LARGE SCALE GENOMIC DNA]</scope>
    <source>
        <strain evidence="2">cv. IRGC 105608</strain>
    </source>
</reference>
<feature type="region of interest" description="Disordered" evidence="1">
    <location>
        <begin position="1"/>
        <end position="23"/>
    </location>
</feature>
<sequence length="90" mass="9073">MAWRGEGAAHLAAAPRPTYTDPAVVVCVRRGCRRLDSGSRDGATAGDSRGGGGSGRRSAPHAHGGDLTTASSNTEGHGGAAANTSMMLRR</sequence>
<evidence type="ECO:0000256" key="1">
    <source>
        <dbReference type="SAM" id="MobiDB-lite"/>
    </source>
</evidence>
<keyword evidence="3" id="KW-1185">Reference proteome</keyword>
<dbReference type="AlphaFoldDB" id="A0A0D3HM84"/>
<proteinExistence type="predicted"/>
<protein>
    <submittedName>
        <fullName evidence="2">Uncharacterized protein</fullName>
    </submittedName>
</protein>
<evidence type="ECO:0000313" key="3">
    <source>
        <dbReference type="Proteomes" id="UP000026960"/>
    </source>
</evidence>
<reference evidence="2" key="2">
    <citation type="submission" date="2015-03" db="UniProtKB">
        <authorList>
            <consortium name="EnsemblPlants"/>
        </authorList>
    </citation>
    <scope>IDENTIFICATION</scope>
</reference>
<dbReference type="Gramene" id="OBART11G14780.1">
    <property type="protein sequence ID" value="OBART11G14780.1"/>
    <property type="gene ID" value="OBART11G14780"/>
</dbReference>
<evidence type="ECO:0000313" key="2">
    <source>
        <dbReference type="EnsemblPlants" id="OBART11G14780.1"/>
    </source>
</evidence>
<feature type="region of interest" description="Disordered" evidence="1">
    <location>
        <begin position="35"/>
        <end position="90"/>
    </location>
</feature>
<dbReference type="EnsemblPlants" id="OBART11G14780.1">
    <property type="protein sequence ID" value="OBART11G14780.1"/>
    <property type="gene ID" value="OBART11G14780"/>
</dbReference>
<name>A0A0D3HM84_9ORYZ</name>